<organism evidence="2 3">
    <name type="scientific">Plectus sambesii</name>
    <dbReference type="NCBI Taxonomy" id="2011161"/>
    <lineage>
        <taxon>Eukaryota</taxon>
        <taxon>Metazoa</taxon>
        <taxon>Ecdysozoa</taxon>
        <taxon>Nematoda</taxon>
        <taxon>Chromadorea</taxon>
        <taxon>Plectida</taxon>
        <taxon>Plectina</taxon>
        <taxon>Plectoidea</taxon>
        <taxon>Plectidae</taxon>
        <taxon>Plectus</taxon>
    </lineage>
</organism>
<keyword evidence="1" id="KW-0472">Membrane</keyword>
<name>A0A914X4Y1_9BILA</name>
<dbReference type="AlphaFoldDB" id="A0A914X4Y1"/>
<keyword evidence="1" id="KW-0812">Transmembrane</keyword>
<evidence type="ECO:0000256" key="1">
    <source>
        <dbReference type="SAM" id="Phobius"/>
    </source>
</evidence>
<protein>
    <submittedName>
        <fullName evidence="3">Uncharacterized protein</fullName>
    </submittedName>
</protein>
<feature type="transmembrane region" description="Helical" evidence="1">
    <location>
        <begin position="73"/>
        <end position="93"/>
    </location>
</feature>
<dbReference type="Proteomes" id="UP000887566">
    <property type="component" value="Unplaced"/>
</dbReference>
<evidence type="ECO:0000313" key="3">
    <source>
        <dbReference type="WBParaSite" id="PSAMB.scaffold602size46075.g7265.t1"/>
    </source>
</evidence>
<sequence length="119" mass="13085">MPAISYLPWVFLMWANFVGFSVVCTSLNEKSRAILSVLHRILPTNHGVSIWLDAFHRKITDTSWGLTLGKFMVLERTACLALVGALVTFVAFYDQFNESAQNRTNSTSIGMQAVSAAGG</sequence>
<reference evidence="3" key="1">
    <citation type="submission" date="2022-11" db="UniProtKB">
        <authorList>
            <consortium name="WormBaseParasite"/>
        </authorList>
    </citation>
    <scope>IDENTIFICATION</scope>
</reference>
<evidence type="ECO:0000313" key="2">
    <source>
        <dbReference type="Proteomes" id="UP000887566"/>
    </source>
</evidence>
<feature type="transmembrane region" description="Helical" evidence="1">
    <location>
        <begin position="6"/>
        <end position="27"/>
    </location>
</feature>
<dbReference type="WBParaSite" id="PSAMB.scaffold602size46075.g7265.t1">
    <property type="protein sequence ID" value="PSAMB.scaffold602size46075.g7265.t1"/>
    <property type="gene ID" value="PSAMB.scaffold602size46075.g7265"/>
</dbReference>
<keyword evidence="1" id="KW-1133">Transmembrane helix</keyword>
<keyword evidence="2" id="KW-1185">Reference proteome</keyword>
<proteinExistence type="predicted"/>
<accession>A0A914X4Y1</accession>